<evidence type="ECO:0000313" key="10">
    <source>
        <dbReference type="Proteomes" id="UP000554482"/>
    </source>
</evidence>
<dbReference type="InterPro" id="IPR002921">
    <property type="entry name" value="Fungal_lipase-type"/>
</dbReference>
<evidence type="ECO:0000256" key="2">
    <source>
        <dbReference type="ARBA" id="ARBA00004496"/>
    </source>
</evidence>
<dbReference type="AlphaFoldDB" id="A0A7J6WFG2"/>
<dbReference type="PANTHER" id="PTHR47413">
    <property type="entry name" value="LIPASE-LIKE PAD4"/>
    <property type="match status" value="1"/>
</dbReference>
<dbReference type="InterPro" id="IPR029058">
    <property type="entry name" value="AB_hydrolase_fold"/>
</dbReference>
<accession>A0A7J6WFG2</accession>
<evidence type="ECO:0000259" key="8">
    <source>
        <dbReference type="Pfam" id="PF18117"/>
    </source>
</evidence>
<protein>
    <submittedName>
        <fullName evidence="9">Lipase-like pad4</fullName>
    </submittedName>
</protein>
<evidence type="ECO:0000256" key="3">
    <source>
        <dbReference type="ARBA" id="ARBA00022490"/>
    </source>
</evidence>
<dbReference type="GO" id="GO:0005634">
    <property type="term" value="C:nucleus"/>
    <property type="evidence" value="ECO:0007669"/>
    <property type="project" value="UniProtKB-SubCell"/>
</dbReference>
<comment type="caution">
    <text evidence="9">The sequence shown here is derived from an EMBL/GenBank/DDBJ whole genome shotgun (WGS) entry which is preliminary data.</text>
</comment>
<evidence type="ECO:0000256" key="6">
    <source>
        <dbReference type="SAM" id="Phobius"/>
    </source>
</evidence>
<dbReference type="Pfam" id="PF01764">
    <property type="entry name" value="Lipase_3"/>
    <property type="match status" value="1"/>
</dbReference>
<feature type="domain" description="EDS1 EP" evidence="8">
    <location>
        <begin position="402"/>
        <end position="614"/>
    </location>
</feature>
<dbReference type="GO" id="GO:0005737">
    <property type="term" value="C:cytoplasm"/>
    <property type="evidence" value="ECO:0007669"/>
    <property type="project" value="UniProtKB-SubCell"/>
</dbReference>
<dbReference type="EMBL" id="JABWDY010018213">
    <property type="protein sequence ID" value="KAF5194832.1"/>
    <property type="molecule type" value="Genomic_DNA"/>
</dbReference>
<dbReference type="Gene3D" id="3.40.50.1820">
    <property type="entry name" value="alpha/beta hydrolase"/>
    <property type="match status" value="1"/>
</dbReference>
<feature type="transmembrane region" description="Helical" evidence="6">
    <location>
        <begin position="125"/>
        <end position="146"/>
    </location>
</feature>
<keyword evidence="10" id="KW-1185">Reference proteome</keyword>
<dbReference type="PANTHER" id="PTHR47413:SF2">
    <property type="entry name" value="LIPASE-LIKE PAD4"/>
    <property type="match status" value="1"/>
</dbReference>
<dbReference type="OrthoDB" id="438440at2759"/>
<name>A0A7J6WFG2_THATH</name>
<keyword evidence="3" id="KW-0963">Cytoplasm</keyword>
<gene>
    <name evidence="9" type="ORF">FRX31_015577</name>
</gene>
<keyword evidence="6" id="KW-0472">Membrane</keyword>
<evidence type="ECO:0000256" key="4">
    <source>
        <dbReference type="ARBA" id="ARBA00022821"/>
    </source>
</evidence>
<evidence type="ECO:0000259" key="7">
    <source>
        <dbReference type="Pfam" id="PF01764"/>
    </source>
</evidence>
<evidence type="ECO:0000256" key="1">
    <source>
        <dbReference type="ARBA" id="ARBA00004123"/>
    </source>
</evidence>
<reference evidence="9 10" key="1">
    <citation type="submission" date="2020-06" db="EMBL/GenBank/DDBJ databases">
        <title>Transcriptomic and genomic resources for Thalictrum thalictroides and T. hernandezii: Facilitating candidate gene discovery in an emerging model plant lineage.</title>
        <authorList>
            <person name="Arias T."/>
            <person name="Riano-Pachon D.M."/>
            <person name="Di Stilio V.S."/>
        </authorList>
    </citation>
    <scope>NUCLEOTIDE SEQUENCE [LARGE SCALE GENOMIC DNA]</scope>
    <source>
        <strain evidence="10">cv. WT478/WT964</strain>
        <tissue evidence="9">Leaves</tissue>
    </source>
</reference>
<dbReference type="GO" id="GO:0006629">
    <property type="term" value="P:lipid metabolic process"/>
    <property type="evidence" value="ECO:0007669"/>
    <property type="project" value="InterPro"/>
</dbReference>
<dbReference type="SUPFAM" id="SSF53474">
    <property type="entry name" value="alpha/beta-Hydrolases"/>
    <property type="match status" value="1"/>
</dbReference>
<comment type="subcellular location">
    <subcellularLocation>
        <location evidence="2">Cytoplasm</location>
    </subcellularLocation>
    <subcellularLocation>
        <location evidence="1">Nucleus</location>
    </subcellularLocation>
</comment>
<dbReference type="GO" id="GO:0006952">
    <property type="term" value="P:defense response"/>
    <property type="evidence" value="ECO:0007669"/>
    <property type="project" value="UniProtKB-KW"/>
</dbReference>
<keyword evidence="6" id="KW-1133">Transmembrane helix</keyword>
<keyword evidence="6" id="KW-0812">Transmembrane</keyword>
<dbReference type="InterPro" id="IPR041266">
    <property type="entry name" value="EDS1_EP"/>
</dbReference>
<keyword evidence="4" id="KW-0611">Plant defense</keyword>
<dbReference type="Proteomes" id="UP000554482">
    <property type="component" value="Unassembled WGS sequence"/>
</dbReference>
<feature type="domain" description="Fungal lipase-type" evidence="7">
    <location>
        <begin position="86"/>
        <end position="197"/>
    </location>
</feature>
<proteinExistence type="predicted"/>
<sequence>MEAKETSWFETSEMLAEFLASTSLLFDSWRLCNSTYTNTTTVVPGSFAIELVGDVGYVCFSAIAAGLNLNENQLMGIDKSLFSSLKGEDEDSPMVHAGFLHLFLSVYNDAEFQNKMLRLMEKCKAIIFTGHSIGGAIASLAALWLMSLPTHHSAMSITFGSPLLGNESLSKAILRERWGGNFINVVSKHDIVPRLLFAPLTMVGAQLNNLLQLWHLSMTSPQFGHLASQLSDNDEIREFHRYILAHVTAAATTTTTSQDESMRSLYRPFGSYLFCSIEGAICVDNTSAVVNMLYLMFTDSSANSSIDDHLRYGEVVTRVSQQFLTKGFTQGVHISDDSSYEVGLSSALNAAGLGSQVHIELHGSVAQQARKCLMEAREMSCEQNINSGDLTILLAKRTPLRAQIEWYKACCDDSDDQMGYYDSFKLRRAKRDCKVNLNRMKLGNFWDKVIEMVETNKLPHDFHMRGKWVNASQFYKLLVEPLDIAEYYRSGMHRTKGHYLEHGRERRYEIFDKWWRERKVPAEESYKRDKYAGLTQDSCFWARVEEASEWVKNARTQNDPHKLAQLWENIDRFETYARRLVDSKEVSKDVVAPHSSYTMWVEELKELKSQSMQMSPRFPGYLGGEGSLSSIL</sequence>
<evidence type="ECO:0000256" key="5">
    <source>
        <dbReference type="ARBA" id="ARBA00023242"/>
    </source>
</evidence>
<keyword evidence="5" id="KW-0539">Nucleus</keyword>
<organism evidence="9 10">
    <name type="scientific">Thalictrum thalictroides</name>
    <name type="common">Rue-anemone</name>
    <name type="synonym">Anemone thalictroides</name>
    <dbReference type="NCBI Taxonomy" id="46969"/>
    <lineage>
        <taxon>Eukaryota</taxon>
        <taxon>Viridiplantae</taxon>
        <taxon>Streptophyta</taxon>
        <taxon>Embryophyta</taxon>
        <taxon>Tracheophyta</taxon>
        <taxon>Spermatophyta</taxon>
        <taxon>Magnoliopsida</taxon>
        <taxon>Ranunculales</taxon>
        <taxon>Ranunculaceae</taxon>
        <taxon>Thalictroideae</taxon>
        <taxon>Thalictrum</taxon>
    </lineage>
</organism>
<dbReference type="CDD" id="cd00519">
    <property type="entry name" value="Lipase_3"/>
    <property type="match status" value="1"/>
</dbReference>
<evidence type="ECO:0000313" key="9">
    <source>
        <dbReference type="EMBL" id="KAF5194832.1"/>
    </source>
</evidence>
<dbReference type="Pfam" id="PF18117">
    <property type="entry name" value="EDS1_EP"/>
    <property type="match status" value="1"/>
</dbReference>